<keyword evidence="2 3" id="KW-0472">Membrane</keyword>
<dbReference type="EMBL" id="BAAANY010000020">
    <property type="protein sequence ID" value="GAA1697542.1"/>
    <property type="molecule type" value="Genomic_DNA"/>
</dbReference>
<dbReference type="RefSeq" id="WP_344313187.1">
    <property type="nucleotide sequence ID" value="NZ_BAAANY010000020.1"/>
</dbReference>
<comment type="caution">
    <text evidence="4">The sequence shown here is derived from an EMBL/GenBank/DDBJ whole genome shotgun (WGS) entry which is preliminary data.</text>
</comment>
<dbReference type="PANTHER" id="PTHR37042:SF4">
    <property type="entry name" value="OUTER MEMBRANE PROTEIN RV1973"/>
    <property type="match status" value="1"/>
</dbReference>
<gene>
    <name evidence="4" type="ORF">GCM10009765_53640</name>
</gene>
<sequence>MSTPAPPSRRIWWIVAAAAIVMLLVCGGVVGVGLWAVNKRITAAQIGIPPQAEQAVTTAADLMRRLFSYDYRHLDADLAAGLAVTTGPFRQRYAQTMAQIKASAPAQQIVISASVVQSGVISSRAGSADLLIYLNQNATSKTTPGNFLTQSRIWATLSYQKGKWLISDLTTDASKWHPPTADWPNATSRVPLEAMRTCALALLKVDYLTIDADLATVSHCATSEFAADYRATVARERPQITQNQIRTTVAVSTVAATSLGATTSQIMIAADTMTTTSTSSPVSRSNRFSATLRLVSGSWLVASVSTVP</sequence>
<keyword evidence="5" id="KW-1185">Reference proteome</keyword>
<keyword evidence="3" id="KW-0812">Transmembrane</keyword>
<evidence type="ECO:0000313" key="5">
    <source>
        <dbReference type="Proteomes" id="UP001500618"/>
    </source>
</evidence>
<proteinExistence type="predicted"/>
<evidence type="ECO:0000256" key="3">
    <source>
        <dbReference type="SAM" id="Phobius"/>
    </source>
</evidence>
<organism evidence="4 5">
    <name type="scientific">Fodinicola feengrottensis</name>
    <dbReference type="NCBI Taxonomy" id="435914"/>
    <lineage>
        <taxon>Bacteria</taxon>
        <taxon>Bacillati</taxon>
        <taxon>Actinomycetota</taxon>
        <taxon>Actinomycetes</taxon>
        <taxon>Mycobacteriales</taxon>
        <taxon>Fodinicola</taxon>
    </lineage>
</organism>
<evidence type="ECO:0000256" key="2">
    <source>
        <dbReference type="ARBA" id="ARBA00023136"/>
    </source>
</evidence>
<feature type="transmembrane region" description="Helical" evidence="3">
    <location>
        <begin position="12"/>
        <end position="37"/>
    </location>
</feature>
<evidence type="ECO:0000256" key="1">
    <source>
        <dbReference type="ARBA" id="ARBA00004370"/>
    </source>
</evidence>
<dbReference type="PANTHER" id="PTHR37042">
    <property type="entry name" value="OUTER MEMBRANE PROTEIN RV1973"/>
    <property type="match status" value="1"/>
</dbReference>
<accession>A0ABP4U5T0</accession>
<dbReference type="Proteomes" id="UP001500618">
    <property type="component" value="Unassembled WGS sequence"/>
</dbReference>
<evidence type="ECO:0008006" key="6">
    <source>
        <dbReference type="Google" id="ProtNLM"/>
    </source>
</evidence>
<name>A0ABP4U5T0_9ACTN</name>
<reference evidence="5" key="1">
    <citation type="journal article" date="2019" name="Int. J. Syst. Evol. Microbiol.">
        <title>The Global Catalogue of Microorganisms (GCM) 10K type strain sequencing project: providing services to taxonomists for standard genome sequencing and annotation.</title>
        <authorList>
            <consortium name="The Broad Institute Genomics Platform"/>
            <consortium name="The Broad Institute Genome Sequencing Center for Infectious Disease"/>
            <person name="Wu L."/>
            <person name="Ma J."/>
        </authorList>
    </citation>
    <scope>NUCLEOTIDE SEQUENCE [LARGE SCALE GENOMIC DNA]</scope>
    <source>
        <strain evidence="5">JCM 14718</strain>
    </source>
</reference>
<keyword evidence="3" id="KW-1133">Transmembrane helix</keyword>
<evidence type="ECO:0000313" key="4">
    <source>
        <dbReference type="EMBL" id="GAA1697542.1"/>
    </source>
</evidence>
<protein>
    <recommendedName>
        <fullName evidence="6">Mce-associated membrane protein</fullName>
    </recommendedName>
</protein>
<comment type="subcellular location">
    <subcellularLocation>
        <location evidence="1">Membrane</location>
    </subcellularLocation>
</comment>